<evidence type="ECO:0000256" key="4">
    <source>
        <dbReference type="ARBA" id="ARBA00022982"/>
    </source>
</evidence>
<evidence type="ECO:0000313" key="11">
    <source>
        <dbReference type="EMBL" id="WAR23790.1"/>
    </source>
</evidence>
<evidence type="ECO:0000256" key="7">
    <source>
        <dbReference type="SAM" id="MobiDB-lite"/>
    </source>
</evidence>
<dbReference type="Pfam" id="PF03351">
    <property type="entry name" value="DOMON"/>
    <property type="match status" value="2"/>
</dbReference>
<dbReference type="CDD" id="cd08760">
    <property type="entry name" value="Cyt_b561_FRRS1_like"/>
    <property type="match status" value="1"/>
</dbReference>
<feature type="transmembrane region" description="Helical" evidence="8">
    <location>
        <begin position="1186"/>
        <end position="1204"/>
    </location>
</feature>
<feature type="domain" description="DOMON" evidence="9">
    <location>
        <begin position="941"/>
        <end position="1060"/>
    </location>
</feature>
<dbReference type="InterPro" id="IPR042789">
    <property type="entry name" value="FRRS1L"/>
</dbReference>
<feature type="region of interest" description="Disordered" evidence="7">
    <location>
        <begin position="532"/>
        <end position="556"/>
    </location>
</feature>
<sequence length="1345" mass="150263">MMQAFSLQSATDQSCLPTRRAETTTSAPPTTTSTAAPTTRRRTATILPPRRILQTTTAFPATQGFKGFFETTTLSPTTTTRRTTTTTTTRRPTTITTRRTTTTRRPTTRRPTTTTTRRPTTTTTTTTTTLPPTTTRNPITTTVTTLAPPRTTGFYDYYWEGVSETSSTQSTTTKAATTPRITTTRIMTTTTTPQPTTTTTIMTTPTTRPTTTTTMRTTTTTLPPTTTTEDFYIPTTTTVLPPETTTTTTLPPTTSTTLPPTTTTTLPPTTTTTLPPPTTTTEAATTTTTAVPTTSTTTVRPTTRPTTTTTEQITTTTLPETTQVQTERPTTTTMFVPTTVYVWETTTSVPEITTRLVPSTEKRTTVPRTTTTARQFRTTTQYLVPTVAFAQEQTTRVEAIPQSTSRFVENITQAVIRPDMQGIKEMEAYLYNIEATTRRPQVPTTRSAILSQTEYPYLQRERYPTDTPIQGQETRAQYPATERASRFYPTFPPTQPYPSFTQTERTHTFPEVHQTADRTRYPDGQLVISNQGVAQQSSDRTNYPENKPISDQTIHQTADRTHYPDNKLVISDQTIHQTSDITRYPENKAVLSDQTVHRTADRTPNPEGQLVISGHVSHQSVDRTHYPEENLVLSDTAARTTSDRTLYPDERLILSDRIPDSRFVTYPPELYLPKQPNVTQDILMYLTTFPPTMQPTNPQHTNIRKPTTTTRRPMLRLTPDPKCGVTHGCFDDCVGGRCTFIVSWTPEGDNTKFEIRTKPLADGSHWAAIGFSDDKMMGLDSVTECLTDGQKVEVFQSYNLDYYRNMRLLTPKLGILEESGGTTDGLFRCSFTRANFAAGEKDVFDLNKDWYIMFAEGRAVNGIKIPHRYDRVPPVSAGRVDLQRYPPVHETYDHSAAWRERSKVVEAVAQPTLGEKLKRIPMDGECGSRKSCFQDCTADGCRFIVSWLNSRDHVTFDMKAVLNGVANQWIAIAFSEDNKMGDDSVIQCVAKEDGTVGVEHSFNDGKNNVRVKQPEVGLSNTSAGFIDGVFKCSFSRQRFVLDDAKVFDLDKDWTILFAHGKSKKGIMLPHTLEERPHVSDNAVDFSRAVPSLITAPTLFIKVHACLMIFAWILCASVASVIGRYFQPYWWGEKMFGSKLWVKVNWLFVLLTTATVIGAFAVIFVGVDGISQLYENPVASFTGAHPIMGLVVALLALLNPLLLCLRPSEDSSGRAFFNCLYWIVEIGAHVLAVVTIYAGFGLASFLIPSFFTFLLIGFTVYQILVLLFMEALKSYDAKKTIDRKKQFLYEMQVRPWTARKNNSLAAYMDLNHRSKALKQTVLAAHLILLSALTTTMVVLIVINDQK</sequence>
<feature type="transmembrane region" description="Helical" evidence="8">
    <location>
        <begin position="1145"/>
        <end position="1166"/>
    </location>
</feature>
<evidence type="ECO:0000259" key="9">
    <source>
        <dbReference type="PROSITE" id="PS50836"/>
    </source>
</evidence>
<dbReference type="SMART" id="SM00664">
    <property type="entry name" value="DoH"/>
    <property type="match status" value="2"/>
</dbReference>
<feature type="region of interest" description="Disordered" evidence="7">
    <location>
        <begin position="75"/>
        <end position="147"/>
    </location>
</feature>
<evidence type="ECO:0000259" key="10">
    <source>
        <dbReference type="PROSITE" id="PS50939"/>
    </source>
</evidence>
<evidence type="ECO:0000256" key="8">
    <source>
        <dbReference type="SAM" id="Phobius"/>
    </source>
</evidence>
<evidence type="ECO:0000256" key="2">
    <source>
        <dbReference type="ARBA" id="ARBA00022448"/>
    </source>
</evidence>
<keyword evidence="4" id="KW-0249">Electron transport</keyword>
<keyword evidence="3 8" id="KW-0812">Transmembrane</keyword>
<keyword evidence="12" id="KW-1185">Reference proteome</keyword>
<protein>
    <submittedName>
        <fullName evidence="11">FRRS1-like protein</fullName>
    </submittedName>
</protein>
<evidence type="ECO:0000256" key="6">
    <source>
        <dbReference type="ARBA" id="ARBA00023136"/>
    </source>
</evidence>
<dbReference type="InterPro" id="IPR006593">
    <property type="entry name" value="Cyt_b561/ferric_Rdtase_TM"/>
</dbReference>
<name>A0ABY7FP02_MYAAR</name>
<proteinExistence type="predicted"/>
<evidence type="ECO:0000256" key="5">
    <source>
        <dbReference type="ARBA" id="ARBA00022989"/>
    </source>
</evidence>
<feature type="transmembrane region" description="Helical" evidence="8">
    <location>
        <begin position="1320"/>
        <end position="1341"/>
    </location>
</feature>
<keyword evidence="2" id="KW-0813">Transport</keyword>
<comment type="subcellular location">
    <subcellularLocation>
        <location evidence="1">Membrane</location>
    </subcellularLocation>
</comment>
<dbReference type="PROSITE" id="PS50939">
    <property type="entry name" value="CYTOCHROME_B561"/>
    <property type="match status" value="1"/>
</dbReference>
<reference evidence="11" key="1">
    <citation type="submission" date="2022-11" db="EMBL/GenBank/DDBJ databases">
        <title>Centuries of genome instability and evolution in soft-shell clam transmissible cancer (bioRxiv).</title>
        <authorList>
            <person name="Hart S.F.M."/>
            <person name="Yonemitsu M.A."/>
            <person name="Giersch R.M."/>
            <person name="Beal B.F."/>
            <person name="Arriagada G."/>
            <person name="Davis B.W."/>
            <person name="Ostrander E.A."/>
            <person name="Goff S.P."/>
            <person name="Metzger M.J."/>
        </authorList>
    </citation>
    <scope>NUCLEOTIDE SEQUENCE</scope>
    <source>
        <strain evidence="11">MELC-2E11</strain>
        <tissue evidence="11">Siphon/mantle</tissue>
    </source>
</reference>
<feature type="transmembrane region" description="Helical" evidence="8">
    <location>
        <begin position="1216"/>
        <end position="1239"/>
    </location>
</feature>
<feature type="transmembrane region" description="Helical" evidence="8">
    <location>
        <begin position="1245"/>
        <end position="1268"/>
    </location>
</feature>
<dbReference type="SMART" id="SM00665">
    <property type="entry name" value="B561"/>
    <property type="match status" value="1"/>
</dbReference>
<evidence type="ECO:0000313" key="12">
    <source>
        <dbReference type="Proteomes" id="UP001164746"/>
    </source>
</evidence>
<feature type="compositionally biased region" description="Polar residues" evidence="7">
    <location>
        <begin position="690"/>
        <end position="705"/>
    </location>
</feature>
<organism evidence="11 12">
    <name type="scientific">Mya arenaria</name>
    <name type="common">Soft-shell clam</name>
    <dbReference type="NCBI Taxonomy" id="6604"/>
    <lineage>
        <taxon>Eukaryota</taxon>
        <taxon>Metazoa</taxon>
        <taxon>Spiralia</taxon>
        <taxon>Lophotrochozoa</taxon>
        <taxon>Mollusca</taxon>
        <taxon>Bivalvia</taxon>
        <taxon>Autobranchia</taxon>
        <taxon>Heteroconchia</taxon>
        <taxon>Euheterodonta</taxon>
        <taxon>Imparidentia</taxon>
        <taxon>Neoheterodontei</taxon>
        <taxon>Myida</taxon>
        <taxon>Myoidea</taxon>
        <taxon>Myidae</taxon>
        <taxon>Mya</taxon>
    </lineage>
</organism>
<dbReference type="Proteomes" id="UP001164746">
    <property type="component" value="Chromosome 13"/>
</dbReference>
<dbReference type="InterPro" id="IPR005018">
    <property type="entry name" value="DOMON_domain"/>
</dbReference>
<dbReference type="PANTHER" id="PTHR46902">
    <property type="entry name" value="DOMON DOMAIN-CONTAINING PROTEIN FRRS1L"/>
    <property type="match status" value="1"/>
</dbReference>
<feature type="compositionally biased region" description="Low complexity" evidence="7">
    <location>
        <begin position="23"/>
        <end position="51"/>
    </location>
</feature>
<dbReference type="Gene3D" id="1.20.120.1770">
    <property type="match status" value="1"/>
</dbReference>
<feature type="domain" description="DOMON" evidence="9">
    <location>
        <begin position="738"/>
        <end position="857"/>
    </location>
</feature>
<dbReference type="CDD" id="cd09628">
    <property type="entry name" value="DOMON_SDR_2_like"/>
    <property type="match status" value="2"/>
</dbReference>
<evidence type="ECO:0000256" key="3">
    <source>
        <dbReference type="ARBA" id="ARBA00022692"/>
    </source>
</evidence>
<accession>A0ABY7FP02</accession>
<feature type="region of interest" description="Disordered" evidence="7">
    <location>
        <begin position="690"/>
        <end position="717"/>
    </location>
</feature>
<gene>
    <name evidence="11" type="ORF">MAR_037459</name>
</gene>
<dbReference type="PANTHER" id="PTHR46902:SF1">
    <property type="entry name" value="DOMON DOMAIN-CONTAINING PROTEIN FRRS1L"/>
    <property type="match status" value="1"/>
</dbReference>
<keyword evidence="5 8" id="KW-1133">Transmembrane helix</keyword>
<dbReference type="PROSITE" id="PS50836">
    <property type="entry name" value="DOMON"/>
    <property type="match status" value="2"/>
</dbReference>
<evidence type="ECO:0000256" key="1">
    <source>
        <dbReference type="ARBA" id="ARBA00004370"/>
    </source>
</evidence>
<dbReference type="EMBL" id="CP111024">
    <property type="protein sequence ID" value="WAR23790.1"/>
    <property type="molecule type" value="Genomic_DNA"/>
</dbReference>
<keyword evidence="6 8" id="KW-0472">Membrane</keyword>
<feature type="compositionally biased region" description="Low complexity" evidence="7">
    <location>
        <begin position="706"/>
        <end position="717"/>
    </location>
</feature>
<feature type="domain" description="Cytochrome b561" evidence="10">
    <location>
        <begin position="1066"/>
        <end position="1278"/>
    </location>
</feature>
<feature type="region of interest" description="Disordered" evidence="7">
    <location>
        <begin position="190"/>
        <end position="313"/>
    </location>
</feature>
<feature type="region of interest" description="Disordered" evidence="7">
    <location>
        <begin position="1"/>
        <end position="53"/>
    </location>
</feature>
<feature type="compositionally biased region" description="Polar residues" evidence="7">
    <location>
        <begin position="1"/>
        <end position="16"/>
    </location>
</feature>
<feature type="transmembrane region" description="Helical" evidence="8">
    <location>
        <begin position="1106"/>
        <end position="1125"/>
    </location>
</feature>